<name>A0A5J4XAB1_9EUKA</name>
<dbReference type="SUPFAM" id="SSF56672">
    <property type="entry name" value="DNA/RNA polymerases"/>
    <property type="match status" value="1"/>
</dbReference>
<dbReference type="GO" id="GO:0006310">
    <property type="term" value="P:DNA recombination"/>
    <property type="evidence" value="ECO:0007669"/>
    <property type="project" value="UniProtKB-KW"/>
</dbReference>
<dbReference type="InterPro" id="IPR011010">
    <property type="entry name" value="DNA_brk_join_enz"/>
</dbReference>
<gene>
    <name evidence="5" type="ORF">EZS28_000443</name>
</gene>
<protein>
    <submittedName>
        <fullName evidence="5">Putative Transposon Tf2-6 polyprotein</fullName>
    </submittedName>
</protein>
<dbReference type="InterPro" id="IPR052055">
    <property type="entry name" value="Hepadnavirus_pol/RT"/>
</dbReference>
<dbReference type="Gene3D" id="3.30.420.10">
    <property type="entry name" value="Ribonuclease H-like superfamily/Ribonuclease H"/>
    <property type="match status" value="1"/>
</dbReference>
<keyword evidence="3" id="KW-0472">Membrane</keyword>
<feature type="region of interest" description="Disordered" evidence="2">
    <location>
        <begin position="1"/>
        <end position="20"/>
    </location>
</feature>
<comment type="caution">
    <text evidence="5">The sequence shown here is derived from an EMBL/GenBank/DDBJ whole genome shotgun (WGS) entry which is preliminary data.</text>
</comment>
<organism evidence="5 6">
    <name type="scientific">Streblomastix strix</name>
    <dbReference type="NCBI Taxonomy" id="222440"/>
    <lineage>
        <taxon>Eukaryota</taxon>
        <taxon>Metamonada</taxon>
        <taxon>Preaxostyla</taxon>
        <taxon>Oxymonadida</taxon>
        <taxon>Streblomastigidae</taxon>
        <taxon>Streblomastix</taxon>
    </lineage>
</organism>
<dbReference type="SUPFAM" id="SSF56349">
    <property type="entry name" value="DNA breaking-rejoining enzymes"/>
    <property type="match status" value="1"/>
</dbReference>
<evidence type="ECO:0000256" key="2">
    <source>
        <dbReference type="SAM" id="MobiDB-lite"/>
    </source>
</evidence>
<dbReference type="PROSITE" id="PS51898">
    <property type="entry name" value="TYR_RECOMBINASE"/>
    <property type="match status" value="1"/>
</dbReference>
<reference evidence="5 6" key="1">
    <citation type="submission" date="2019-03" db="EMBL/GenBank/DDBJ databases">
        <title>Single cell metagenomics reveals metabolic interactions within the superorganism composed of flagellate Streblomastix strix and complex community of Bacteroidetes bacteria on its surface.</title>
        <authorList>
            <person name="Treitli S.C."/>
            <person name="Kolisko M."/>
            <person name="Husnik F."/>
            <person name="Keeling P."/>
            <person name="Hampl V."/>
        </authorList>
    </citation>
    <scope>NUCLEOTIDE SEQUENCE [LARGE SCALE GENOMIC DNA]</scope>
    <source>
        <strain evidence="5">ST1C</strain>
    </source>
</reference>
<dbReference type="InterPro" id="IPR013762">
    <property type="entry name" value="Integrase-like_cat_sf"/>
</dbReference>
<dbReference type="Proteomes" id="UP000324800">
    <property type="component" value="Unassembled WGS sequence"/>
</dbReference>
<evidence type="ECO:0000256" key="3">
    <source>
        <dbReference type="SAM" id="Phobius"/>
    </source>
</evidence>
<keyword evidence="3" id="KW-0812">Transmembrane</keyword>
<dbReference type="Pfam" id="PF00589">
    <property type="entry name" value="Phage_integrase"/>
    <property type="match status" value="1"/>
</dbReference>
<dbReference type="InterPro" id="IPR043502">
    <property type="entry name" value="DNA/RNA_pol_sf"/>
</dbReference>
<accession>A0A5J4XAB1</accession>
<keyword evidence="3" id="KW-1133">Transmembrane helix</keyword>
<dbReference type="InterPro" id="IPR036397">
    <property type="entry name" value="RNaseH_sf"/>
</dbReference>
<proteinExistence type="predicted"/>
<evidence type="ECO:0000256" key="1">
    <source>
        <dbReference type="ARBA" id="ARBA00023172"/>
    </source>
</evidence>
<dbReference type="InterPro" id="IPR002104">
    <property type="entry name" value="Integrase_catalytic"/>
</dbReference>
<dbReference type="PANTHER" id="PTHR33050">
    <property type="entry name" value="REVERSE TRANSCRIPTASE DOMAIN-CONTAINING PROTEIN"/>
    <property type="match status" value="1"/>
</dbReference>
<dbReference type="CDD" id="cd09275">
    <property type="entry name" value="RNase_HI_RT_DIRS1"/>
    <property type="match status" value="1"/>
</dbReference>
<dbReference type="GO" id="GO:0015074">
    <property type="term" value="P:DNA integration"/>
    <property type="evidence" value="ECO:0007669"/>
    <property type="project" value="InterPro"/>
</dbReference>
<keyword evidence="1" id="KW-0233">DNA recombination</keyword>
<dbReference type="EMBL" id="SNRW01000035">
    <property type="protein sequence ID" value="KAA6404043.1"/>
    <property type="molecule type" value="Genomic_DNA"/>
</dbReference>
<evidence type="ECO:0000259" key="4">
    <source>
        <dbReference type="PROSITE" id="PS51898"/>
    </source>
</evidence>
<evidence type="ECO:0000313" key="6">
    <source>
        <dbReference type="Proteomes" id="UP000324800"/>
    </source>
</evidence>
<sequence>MEKPLKPVNTVEQQHDDRVRGQRTIDPTVDVDCQQGAIGRNTTSDSGTRDQVMESNIPGAQAEWRMEENSRLQNLEQRTNSQTLQDDGHTRYDLNAKEGRLDVFTRYNLGLQPYKSQLATATISSLSNTRSELHASGNAIWDQYRAIYIRENDTTNSRKGKGEIQEEIMKIVTIFEEMGWIINRNKSKLEPKRQIIFLGWSWNTESMTLQTTRLMRKQVMAALIKQAQLIQLQQYQTVRSVAKLIGQIQYIRVQYTRGGLHITSMNREMSKRAKIAGWDSPIKLSRRALVEVEWWISQIKNNKPKNIETHKTQAIITTDASLGRWGATLQIPGQDIQRISRPWKAKIPTSNRRETTAILFALNYFQPILQRNHLRYLKIRTDNTTACYNLTKGKAKVGLRRLVDQILLYIEEQQWEVKFRHIPGINNTEADSLSRLAVSGDYSVDKQTLQQVLEEWGIQITVDCFATRRNTKHHRYFSIESDALAENWDGMEQPWECETPLLHCPISLIPNVIRKVELEKVKGVLIAPVWKGQVWWTALMRITIRWKELGNSQDVLKEGAWMKRNNQKLPPGKIGIFLVDGERRENSYSKNAYQIQDQQDNQYKEQQMDGMEVGRDTHALYQYLQTNYITYFKPRESDACIIQARNSISTLFELMGRPINIIRNKVIEQLMKEHVDRAAKVRKEGRYWKLSQLMQYISKKALLRDDNKLNSEQLMKISLTLIMVYTVLRMAEVQRAELRVDNIKEGEILIVTMTMKKPRGPVEKTLKAAQDRTVCPIRWIQSWLDKREVKGELKKEQVWRNRRKEKVWSADKCSKGVKQVLAEAGIEGYNITSIRKASISETIDKNMTQIQINRWSGHSDASATVRVNYDTNNNDTIRNILEQAGKQPSIEERCLLFELCPNKQGSSHQRKDCDIIRPQGGLCITSCRQCEQTCFPPRTNIRSHPINNYIVDMRLNRTQLQPHWDPLTRRMTITTMITNAITTRTTAILTIRTTNTTSMISNKRSGPQAPLWPNKQVHRLEEFPDPLGQVGDPTTKHIRPPPTQTSGLQPSRIYEPCFALFMLRRGNALDRQIVTNGRIVVIVSSDSGIIILENLTFNKSRYISSLTLVSPQCLRCLESTIIPPPAFHYQPFVEPFPNGMSVMGVTKQIKLNQIQKDLPDAELEENFEELLYLSPPAPEIQVVNSCNYTAATLAGLGLQRYIVEIPEIVLNIDREKRELMLADGSLIKHQKEFLQPIDENDFHVDVVDGVIIMNDEADDIRLLRFIHKLSQPGGKKWLQYDDEIFVIYGATLRAYSVLLGLLLVGVPGKRLLFIRPPAEPDANSFNHQRRIDTFECGIKKKYKEKRW</sequence>
<dbReference type="GO" id="GO:0003677">
    <property type="term" value="F:DNA binding"/>
    <property type="evidence" value="ECO:0007669"/>
    <property type="project" value="InterPro"/>
</dbReference>
<dbReference type="PANTHER" id="PTHR33050:SF7">
    <property type="entry name" value="RIBONUCLEASE H"/>
    <property type="match status" value="1"/>
</dbReference>
<evidence type="ECO:0000313" key="5">
    <source>
        <dbReference type="EMBL" id="KAA6404043.1"/>
    </source>
</evidence>
<dbReference type="Gene3D" id="1.10.443.10">
    <property type="entry name" value="Intergrase catalytic core"/>
    <property type="match status" value="1"/>
</dbReference>
<feature type="domain" description="Tyr recombinase" evidence="4">
    <location>
        <begin position="689"/>
        <end position="882"/>
    </location>
</feature>
<feature type="transmembrane region" description="Helical" evidence="3">
    <location>
        <begin position="1285"/>
        <end position="1306"/>
    </location>
</feature>